<dbReference type="Proteomes" id="UP001374599">
    <property type="component" value="Unassembled WGS sequence"/>
</dbReference>
<name>A0ACB5UG94_9FIRM</name>
<evidence type="ECO:0000313" key="2">
    <source>
        <dbReference type="Proteomes" id="UP001374599"/>
    </source>
</evidence>
<reference evidence="1" key="1">
    <citation type="submission" date="2023-09" db="EMBL/GenBank/DDBJ databases">
        <title>Vallitalea sediminicola and Vallitalea maricola sp. nov., anaerobic bacteria isolated from marine sediment.</title>
        <authorList>
            <person name="Hirano S."/>
            <person name="Maeda A."/>
            <person name="Terahara T."/>
            <person name="Mori K."/>
            <person name="Hamada M."/>
            <person name="Matsumoto R."/>
            <person name="Kobayashi T."/>
        </authorList>
    </citation>
    <scope>NUCLEOTIDE SEQUENCE</scope>
    <source>
        <strain evidence="1">AN17-2</strain>
    </source>
</reference>
<evidence type="ECO:0000313" key="1">
    <source>
        <dbReference type="EMBL" id="GMQ61476.1"/>
    </source>
</evidence>
<dbReference type="EMBL" id="BTPU01000009">
    <property type="protein sequence ID" value="GMQ61476.1"/>
    <property type="molecule type" value="Genomic_DNA"/>
</dbReference>
<organism evidence="1 2">
    <name type="scientific">Vallitalea maricola</name>
    <dbReference type="NCBI Taxonomy" id="3074433"/>
    <lineage>
        <taxon>Bacteria</taxon>
        <taxon>Bacillati</taxon>
        <taxon>Bacillota</taxon>
        <taxon>Clostridia</taxon>
        <taxon>Lachnospirales</taxon>
        <taxon>Vallitaleaceae</taxon>
        <taxon>Vallitalea</taxon>
    </lineage>
</organism>
<accession>A0ACB5UG94</accession>
<gene>
    <name evidence="1" type="ORF">AN2V17_07050</name>
</gene>
<proteinExistence type="predicted"/>
<sequence length="384" mass="45661">MPGIARRKYDGETIRIHKKLKQPLYLIAEILPYEYDEKLLLSFFMELYPFEWKEIVERCKVFQEKDKFLKSHGKKTRYKSPSPESFFYHIPVVRNILSDNYKKKHKECYVEAERGEKYQHFKQKRSNKIQQKNAQVNSFTDLMQEVEPYYVDVLIVAYHQKGITTEGKIEILKEMGKFICPKTIEFFYKINDAERNNQIRRTAFFHLQKSGHYAKLRKSFKGKKKSYMTETTKFDMTPTDLVARLEKDTIQCKKRFGVFISHSFKDAELVKQVISILNKQGLTCYCDWSSDNDFLKRSLVSDYTKEVLKKRIEQSDKLLFLRTENSMNGTTVNSPWIELELLHCQTLGKPIYCVDLLDDKVTLPYIFVKQDIKNKNISWEVKDE</sequence>
<protein>
    <submittedName>
        <fullName evidence="1">Uncharacterized protein</fullName>
    </submittedName>
</protein>
<comment type="caution">
    <text evidence="1">The sequence shown here is derived from an EMBL/GenBank/DDBJ whole genome shotgun (WGS) entry which is preliminary data.</text>
</comment>
<keyword evidence="2" id="KW-1185">Reference proteome</keyword>